<evidence type="ECO:0000313" key="3">
    <source>
        <dbReference type="Proteomes" id="UP000266272"/>
    </source>
</evidence>
<gene>
    <name evidence="2" type="ORF">TARUN_2950</name>
</gene>
<evidence type="ECO:0000259" key="1">
    <source>
        <dbReference type="PROSITE" id="PS51412"/>
    </source>
</evidence>
<organism evidence="2 3">
    <name type="scientific">Trichoderma arundinaceum</name>
    <dbReference type="NCBI Taxonomy" id="490622"/>
    <lineage>
        <taxon>Eukaryota</taxon>
        <taxon>Fungi</taxon>
        <taxon>Dikarya</taxon>
        <taxon>Ascomycota</taxon>
        <taxon>Pezizomycotina</taxon>
        <taxon>Sordariomycetes</taxon>
        <taxon>Hypocreomycetidae</taxon>
        <taxon>Hypocreales</taxon>
        <taxon>Hypocreaceae</taxon>
        <taxon>Trichoderma</taxon>
    </lineage>
</organism>
<dbReference type="InterPro" id="IPR020864">
    <property type="entry name" value="MACPF"/>
</dbReference>
<accession>A0A395NTB5</accession>
<dbReference type="SMART" id="SM00457">
    <property type="entry name" value="MACPF"/>
    <property type="match status" value="1"/>
</dbReference>
<feature type="domain" description="MACPF" evidence="1">
    <location>
        <begin position="1"/>
        <end position="329"/>
    </location>
</feature>
<dbReference type="EMBL" id="PXOA01000168">
    <property type="protein sequence ID" value="RFU79238.1"/>
    <property type="molecule type" value="Genomic_DNA"/>
</dbReference>
<sequence>MASDDVPVFNDVQLLGQSIVLLPNGADAFALDAVNGPKSRIVILAKEYKSTEFPGGKAYSIPENTELFSGARTTVTNTLRVETGSELASDFDTQNSLSASYAGISASASAQYSYHSSLISSNWYAIVSVDHKSFLLSLQTDLYDNINPKLIAAAQALPPWSINTEVYATYMDFFNRWGTHVMLACTFGARYQLRVESDSSSKETRESFHTHVSAEYSGVASIKGDSSVKNTENYKSYLKTRSSQALVYGGADGPGVILSHAPDYDSEKYDKAFEDWANSLNDALATNLVNVRVDSIGKVLQGSPHPDHQEVSEKLVSAMDYISKIRVLQGTIECTASGLVTNPHYECLVDGDPGLELKYLKALSGSIRGRQLSPNQIGIDLDNTSSLEVRAGSNGKVQVMVTTPPQPSNVHFKKPGDPGHWGVILDLTPYGPIVKSSAKDSQAERVINVDGSLCETGKYGE</sequence>
<dbReference type="Proteomes" id="UP000266272">
    <property type="component" value="Unassembled WGS sequence"/>
</dbReference>
<protein>
    <recommendedName>
        <fullName evidence="1">MACPF domain-containing protein</fullName>
    </recommendedName>
</protein>
<dbReference type="Pfam" id="PF01823">
    <property type="entry name" value="MACPF"/>
    <property type="match status" value="1"/>
</dbReference>
<name>A0A395NTB5_TRIAR</name>
<evidence type="ECO:0000313" key="2">
    <source>
        <dbReference type="EMBL" id="RFU79238.1"/>
    </source>
</evidence>
<dbReference type="PROSITE" id="PS51412">
    <property type="entry name" value="MACPF_2"/>
    <property type="match status" value="1"/>
</dbReference>
<reference evidence="2 3" key="1">
    <citation type="journal article" date="2018" name="PLoS Pathog.">
        <title>Evolution of structural diversity of trichothecenes, a family of toxins produced by plant pathogenic and entomopathogenic fungi.</title>
        <authorList>
            <person name="Proctor R.H."/>
            <person name="McCormick S.P."/>
            <person name="Kim H.S."/>
            <person name="Cardoza R.E."/>
            <person name="Stanley A.M."/>
            <person name="Lindo L."/>
            <person name="Kelly A."/>
            <person name="Brown D.W."/>
            <person name="Lee T."/>
            <person name="Vaughan M.M."/>
            <person name="Alexander N.J."/>
            <person name="Busman M."/>
            <person name="Gutierrez S."/>
        </authorList>
    </citation>
    <scope>NUCLEOTIDE SEQUENCE [LARGE SCALE GENOMIC DNA]</scope>
    <source>
        <strain evidence="2 3">IBT 40837</strain>
    </source>
</reference>
<comment type="caution">
    <text evidence="2">The sequence shown here is derived from an EMBL/GenBank/DDBJ whole genome shotgun (WGS) entry which is preliminary data.</text>
</comment>
<dbReference type="OrthoDB" id="4366340at2759"/>
<dbReference type="AlphaFoldDB" id="A0A395NTB5"/>
<keyword evidence="3" id="KW-1185">Reference proteome</keyword>
<proteinExistence type="predicted"/>